<evidence type="ECO:0000313" key="5">
    <source>
        <dbReference type="EMBL" id="EFX77971.1"/>
    </source>
</evidence>
<dbReference type="InterPro" id="IPR036612">
    <property type="entry name" value="KH_dom_type_1_sf"/>
</dbReference>
<gene>
    <name evidence="5" type="ORF">DAPPUDRAFT_246804</name>
</gene>
<dbReference type="KEGG" id="dpx:DAPPUDRAFT_246804"/>
<dbReference type="GO" id="GO:0003723">
    <property type="term" value="F:RNA binding"/>
    <property type="evidence" value="ECO:0007669"/>
    <property type="project" value="UniProtKB-UniRule"/>
</dbReference>
<feature type="coiled-coil region" evidence="2">
    <location>
        <begin position="424"/>
        <end position="451"/>
    </location>
</feature>
<dbReference type="EMBL" id="GL732559">
    <property type="protein sequence ID" value="EFX77971.1"/>
    <property type="molecule type" value="Genomic_DNA"/>
</dbReference>
<dbReference type="Pfam" id="PF00013">
    <property type="entry name" value="KH_1"/>
    <property type="match status" value="1"/>
</dbReference>
<proteinExistence type="predicted"/>
<evidence type="ECO:0000256" key="3">
    <source>
        <dbReference type="SAM" id="MobiDB-lite"/>
    </source>
</evidence>
<evidence type="ECO:0000256" key="1">
    <source>
        <dbReference type="PROSITE-ProRule" id="PRU00117"/>
    </source>
</evidence>
<dbReference type="GO" id="GO:0010468">
    <property type="term" value="P:regulation of gene expression"/>
    <property type="evidence" value="ECO:0007669"/>
    <property type="project" value="UniProtKB-ARBA"/>
</dbReference>
<dbReference type="Proteomes" id="UP000000305">
    <property type="component" value="Unassembled WGS sequence"/>
</dbReference>
<evidence type="ECO:0000259" key="4">
    <source>
        <dbReference type="SMART" id="SM00322"/>
    </source>
</evidence>
<dbReference type="SUPFAM" id="SSF54791">
    <property type="entry name" value="Eukaryotic type KH-domain (KH-domain type I)"/>
    <property type="match status" value="1"/>
</dbReference>
<dbReference type="Gene3D" id="3.30.1370.10">
    <property type="entry name" value="K Homology domain, type 1"/>
    <property type="match status" value="1"/>
</dbReference>
<dbReference type="InParanoid" id="E9GR92"/>
<organism evidence="5 6">
    <name type="scientific">Daphnia pulex</name>
    <name type="common">Water flea</name>
    <dbReference type="NCBI Taxonomy" id="6669"/>
    <lineage>
        <taxon>Eukaryota</taxon>
        <taxon>Metazoa</taxon>
        <taxon>Ecdysozoa</taxon>
        <taxon>Arthropoda</taxon>
        <taxon>Crustacea</taxon>
        <taxon>Branchiopoda</taxon>
        <taxon>Diplostraca</taxon>
        <taxon>Cladocera</taxon>
        <taxon>Anomopoda</taxon>
        <taxon>Daphniidae</taxon>
        <taxon>Daphnia</taxon>
    </lineage>
</organism>
<dbReference type="PhylomeDB" id="E9GR92"/>
<name>E9GR92_DAPPU</name>
<sequence length="686" mass="77096">MGFMKTLKRVLSGGWKPKEKRPPNIVLISSRPIQEDEFIPRRKVFPSVDPIAATTEDVIVRFSEECEDLQTPVSYHISQSSDSTEEKSTEDKEADRSDLNQTPDAVPAETKVHPTQEHSVDDDAGATSLAEFQTNITLERINHLMNQVMKLQDGLSKSKEDFVLLAALYLTSKETFELETHIHEEEMTVLNVDLRDCRLKIAQLELEAQETRRVSSSIATTPVGTQTEVSEHTTTTTAMTEFTQIQPAEPVAPLVDVELSVHDVADSPTSSLVISEGVAADVDCLQTQGDCNEISSVPAGLKSKATALKHLRALTDSRYDEHKEDLNLRLWLENRLLQVETERDWIIEEKLNLEKTVAEKAEMAIQYISDLISENQALSGYLESETERADTAVKHSEEEKALRIQDRERFRRLRQDHEEISYELKSTQIDLEESQSRVAYLEEQIELLRLSTYQASVFDSDDKNVDSFQEETDVLTEPIAAAPVFTCSDIRYKGRPIEGYTVILNSHAPQQYDTGVKSSSAINSSTVDFVIPTPVPSHVERLDVNPPEVLFIIRDEIVKTDLGHTVQLTNIESVHFGRILGRGGHNVKKLKEKYNNVNIKVSIPQNTPDQIIVVLSSGSPTDRNCAADEIIEDLPVEVAVFFRASQNVKKRARNSCPFVTVQDIGQGNFLLSGKLRQCRKVFEDLN</sequence>
<feature type="compositionally biased region" description="Basic and acidic residues" evidence="3">
    <location>
        <begin position="84"/>
        <end position="98"/>
    </location>
</feature>
<evidence type="ECO:0000256" key="2">
    <source>
        <dbReference type="SAM" id="Coils"/>
    </source>
</evidence>
<feature type="domain" description="K Homology" evidence="4">
    <location>
        <begin position="560"/>
        <end position="635"/>
    </location>
</feature>
<evidence type="ECO:0000313" key="6">
    <source>
        <dbReference type="Proteomes" id="UP000000305"/>
    </source>
</evidence>
<dbReference type="HOGENOM" id="CLU_401304_0_0_1"/>
<accession>E9GR92</accession>
<dbReference type="PROSITE" id="PS50084">
    <property type="entry name" value="KH_TYPE_1"/>
    <property type="match status" value="1"/>
</dbReference>
<dbReference type="SMART" id="SM00322">
    <property type="entry name" value="KH"/>
    <property type="match status" value="1"/>
</dbReference>
<keyword evidence="1" id="KW-0694">RNA-binding</keyword>
<protein>
    <recommendedName>
        <fullName evidence="4">K Homology domain-containing protein</fullName>
    </recommendedName>
</protein>
<feature type="region of interest" description="Disordered" evidence="3">
    <location>
        <begin position="71"/>
        <end position="124"/>
    </location>
</feature>
<dbReference type="AlphaFoldDB" id="E9GR92"/>
<keyword evidence="2" id="KW-0175">Coiled coil</keyword>
<reference evidence="5 6" key="1">
    <citation type="journal article" date="2011" name="Science">
        <title>The ecoresponsive genome of Daphnia pulex.</title>
        <authorList>
            <person name="Colbourne J.K."/>
            <person name="Pfrender M.E."/>
            <person name="Gilbert D."/>
            <person name="Thomas W.K."/>
            <person name="Tucker A."/>
            <person name="Oakley T.H."/>
            <person name="Tokishita S."/>
            <person name="Aerts A."/>
            <person name="Arnold G.J."/>
            <person name="Basu M.K."/>
            <person name="Bauer D.J."/>
            <person name="Caceres C.E."/>
            <person name="Carmel L."/>
            <person name="Casola C."/>
            <person name="Choi J.H."/>
            <person name="Detter J.C."/>
            <person name="Dong Q."/>
            <person name="Dusheyko S."/>
            <person name="Eads B.D."/>
            <person name="Frohlich T."/>
            <person name="Geiler-Samerotte K.A."/>
            <person name="Gerlach D."/>
            <person name="Hatcher P."/>
            <person name="Jogdeo S."/>
            <person name="Krijgsveld J."/>
            <person name="Kriventseva E.V."/>
            <person name="Kultz D."/>
            <person name="Laforsch C."/>
            <person name="Lindquist E."/>
            <person name="Lopez J."/>
            <person name="Manak J.R."/>
            <person name="Muller J."/>
            <person name="Pangilinan J."/>
            <person name="Patwardhan R.P."/>
            <person name="Pitluck S."/>
            <person name="Pritham E.J."/>
            <person name="Rechtsteiner A."/>
            <person name="Rho M."/>
            <person name="Rogozin I.B."/>
            <person name="Sakarya O."/>
            <person name="Salamov A."/>
            <person name="Schaack S."/>
            <person name="Shapiro H."/>
            <person name="Shiga Y."/>
            <person name="Skalitzky C."/>
            <person name="Smith Z."/>
            <person name="Souvorov A."/>
            <person name="Sung W."/>
            <person name="Tang Z."/>
            <person name="Tsuchiya D."/>
            <person name="Tu H."/>
            <person name="Vos H."/>
            <person name="Wang M."/>
            <person name="Wolf Y.I."/>
            <person name="Yamagata H."/>
            <person name="Yamada T."/>
            <person name="Ye Y."/>
            <person name="Shaw J.R."/>
            <person name="Andrews J."/>
            <person name="Crease T.J."/>
            <person name="Tang H."/>
            <person name="Lucas S.M."/>
            <person name="Robertson H.M."/>
            <person name="Bork P."/>
            <person name="Koonin E.V."/>
            <person name="Zdobnov E.M."/>
            <person name="Grigoriev I.V."/>
            <person name="Lynch M."/>
            <person name="Boore J.L."/>
        </authorList>
    </citation>
    <scope>NUCLEOTIDE SEQUENCE [LARGE SCALE GENOMIC DNA]</scope>
</reference>
<dbReference type="InterPro" id="IPR004088">
    <property type="entry name" value="KH_dom_type_1"/>
</dbReference>
<feature type="compositionally biased region" description="Basic and acidic residues" evidence="3">
    <location>
        <begin position="110"/>
        <end position="121"/>
    </location>
</feature>
<keyword evidence="6" id="KW-1185">Reference proteome</keyword>
<dbReference type="InterPro" id="IPR004087">
    <property type="entry name" value="KH_dom"/>
</dbReference>